<dbReference type="PANTHER" id="PTHR34217:SF1">
    <property type="entry name" value="CARBOXYPEPTIDASE 1"/>
    <property type="match status" value="1"/>
</dbReference>
<reference evidence="4 5" key="1">
    <citation type="submission" date="2020-03" db="EMBL/GenBank/DDBJ databases">
        <title>Genomic Encyclopedia of Type Strains, Phase IV (KMG-IV): sequencing the most valuable type-strain genomes for metagenomic binning, comparative biology and taxonomic classification.</title>
        <authorList>
            <person name="Goeker M."/>
        </authorList>
    </citation>
    <scope>NUCLEOTIDE SEQUENCE [LARGE SCALE GENOMIC DNA]</scope>
    <source>
        <strain evidence="4 5">DSM 24233</strain>
    </source>
</reference>
<accession>A0A846QHC9</accession>
<comment type="caution">
    <text evidence="4">The sequence shown here is derived from an EMBL/GenBank/DDBJ whole genome shotgun (WGS) entry which is preliminary data.</text>
</comment>
<name>A0A846QHC9_9BACT</name>
<dbReference type="GO" id="GO:0046872">
    <property type="term" value="F:metal ion binding"/>
    <property type="evidence" value="ECO:0007669"/>
    <property type="project" value="UniProtKB-KW"/>
</dbReference>
<keyword evidence="1" id="KW-0482">Metalloprotease</keyword>
<dbReference type="EC" id="3.4.17.19" evidence="1"/>
<dbReference type="InterPro" id="IPR001333">
    <property type="entry name" value="Peptidase_M32_Taq"/>
</dbReference>
<evidence type="ECO:0000313" key="4">
    <source>
        <dbReference type="EMBL" id="NJB67621.1"/>
    </source>
</evidence>
<feature type="active site" description="Proton donor/acceptor" evidence="3">
    <location>
        <position position="268"/>
    </location>
</feature>
<dbReference type="RefSeq" id="WP_167940661.1">
    <property type="nucleotide sequence ID" value="NZ_JAATJA010000001.1"/>
</dbReference>
<dbReference type="Gene3D" id="1.10.1370.30">
    <property type="match status" value="1"/>
</dbReference>
<organism evidence="4 5">
    <name type="scientific">Desulfobaculum xiamenense</name>
    <dbReference type="NCBI Taxonomy" id="995050"/>
    <lineage>
        <taxon>Bacteria</taxon>
        <taxon>Pseudomonadati</taxon>
        <taxon>Thermodesulfobacteriota</taxon>
        <taxon>Desulfovibrionia</taxon>
        <taxon>Desulfovibrionales</taxon>
        <taxon>Desulfovibrionaceae</taxon>
        <taxon>Desulfobaculum</taxon>
    </lineage>
</organism>
<comment type="catalytic activity">
    <reaction evidence="1">
        <text>Release of a C-terminal amino acid with broad specificity, except for -Pro.</text>
        <dbReference type="EC" id="3.4.17.19"/>
    </reaction>
</comment>
<dbReference type="PROSITE" id="PS52034">
    <property type="entry name" value="PEPTIDASE_M32"/>
    <property type="match status" value="1"/>
</dbReference>
<keyword evidence="1 4" id="KW-0378">Hydrolase</keyword>
<dbReference type="GO" id="GO:0004181">
    <property type="term" value="F:metallocarboxypeptidase activity"/>
    <property type="evidence" value="ECO:0007669"/>
    <property type="project" value="UniProtKB-UniRule"/>
</dbReference>
<comment type="function">
    <text evidence="1">Broad specificity carboxypetidase that releases amino acids sequentially from the C-terminus, including neutral, aromatic, polar and basic residues.</text>
</comment>
<evidence type="ECO:0000256" key="3">
    <source>
        <dbReference type="PIRSR" id="PIRSR006615-2"/>
    </source>
</evidence>
<keyword evidence="1" id="KW-0645">Protease</keyword>
<protein>
    <recommendedName>
        <fullName evidence="1">Metal-dependent carboxypeptidase</fullName>
        <ecNumber evidence="1">3.4.17.19</ecNumber>
    </recommendedName>
</protein>
<sequence length="506" mass="56456">MPPREAYDWLRNHCMETARLESTISLLHWDQGTNIPAAGHNHRAEQIAALTRVVHARRTDERIGEALESCVPLELADGPESDLAANLRGWRREFTRASRIPANLAVAIARTASEGESAWERLRPENNWAAFLPYLDELVKLRREEAEAVGYESEPYDALLDEYEPGETTASITPLFAELKRTTVSLLDRILGSGKEPKIALVGRRYPLADQERLVRHVIRTLGFDFTGGRMDTTVHPFCTRIGPGDIRITTRYREDDFAESFFGAIHECGHALYSQGLPGAHFGTPCGRSASLGIHESQSRMWENMVARSRGFWVHFLPLASYALDSLRGIGTDAFHFAVNTVQPGLIRTDADEVTYNLHILLRFDLELALLRGDLRAADIPDAWNEGMRELLGLTPPDHASGAMQDVHWASGLIGYFPTYALGNIYAAQFMETIRAGIGNPDAMFARGEFAPLLDWLRTNIHSRAARQTPREIVRAVTGQDPTPAPLAAHLARKYETLYGLRPSA</sequence>
<dbReference type="PIRSF" id="PIRSF006615">
    <property type="entry name" value="Zn_crbxpep_Taq"/>
    <property type="match status" value="1"/>
</dbReference>
<comment type="cofactor">
    <cofactor evidence="2">
        <name>Zn(2+)</name>
        <dbReference type="ChEBI" id="CHEBI:29105"/>
    </cofactor>
    <text evidence="2">Binds 1 zinc ion per subunit.</text>
</comment>
<evidence type="ECO:0000256" key="2">
    <source>
        <dbReference type="PIRSR" id="PIRSR006615-1"/>
    </source>
</evidence>
<dbReference type="SUPFAM" id="SSF55486">
    <property type="entry name" value="Metalloproteases ('zincins'), catalytic domain"/>
    <property type="match status" value="1"/>
</dbReference>
<keyword evidence="2" id="KW-0862">Zinc</keyword>
<keyword evidence="5" id="KW-1185">Reference proteome</keyword>
<dbReference type="Proteomes" id="UP000580856">
    <property type="component" value="Unassembled WGS sequence"/>
</dbReference>
<dbReference type="EMBL" id="JAATJA010000001">
    <property type="protein sequence ID" value="NJB67621.1"/>
    <property type="molecule type" value="Genomic_DNA"/>
</dbReference>
<keyword evidence="1 4" id="KW-0121">Carboxypeptidase</keyword>
<feature type="binding site" evidence="2">
    <location>
        <position position="271"/>
    </location>
    <ligand>
        <name>Zn(2+)</name>
        <dbReference type="ChEBI" id="CHEBI:29105"/>
        <note>catalytic</note>
    </ligand>
</feature>
<dbReference type="CDD" id="cd06460">
    <property type="entry name" value="M32_Taq"/>
    <property type="match status" value="1"/>
</dbReference>
<feature type="binding site" evidence="2">
    <location>
        <position position="267"/>
    </location>
    <ligand>
        <name>Zn(2+)</name>
        <dbReference type="ChEBI" id="CHEBI:29105"/>
        <note>catalytic</note>
    </ligand>
</feature>
<proteinExistence type="inferred from homology"/>
<dbReference type="Pfam" id="PF02074">
    <property type="entry name" value="Peptidase_M32"/>
    <property type="match status" value="1"/>
</dbReference>
<dbReference type="AlphaFoldDB" id="A0A846QHC9"/>
<feature type="binding site" evidence="2">
    <location>
        <position position="297"/>
    </location>
    <ligand>
        <name>Zn(2+)</name>
        <dbReference type="ChEBI" id="CHEBI:29105"/>
        <note>catalytic</note>
    </ligand>
</feature>
<keyword evidence="1 2" id="KW-0479">Metal-binding</keyword>
<dbReference type="PRINTS" id="PR00998">
    <property type="entry name" value="CRBOXYPTASET"/>
</dbReference>
<comment type="similarity">
    <text evidence="1">Belongs to the peptidase M32 family.</text>
</comment>
<dbReference type="GO" id="GO:0006508">
    <property type="term" value="P:proteolysis"/>
    <property type="evidence" value="ECO:0007669"/>
    <property type="project" value="UniProtKB-UniRule"/>
</dbReference>
<gene>
    <name evidence="4" type="ORF">GGQ74_001261</name>
</gene>
<evidence type="ECO:0000256" key="1">
    <source>
        <dbReference type="PIRNR" id="PIRNR006615"/>
    </source>
</evidence>
<dbReference type="PANTHER" id="PTHR34217">
    <property type="entry name" value="METAL-DEPENDENT CARBOXYPEPTIDASE"/>
    <property type="match status" value="1"/>
</dbReference>
<evidence type="ECO:0000313" key="5">
    <source>
        <dbReference type="Proteomes" id="UP000580856"/>
    </source>
</evidence>